<organism evidence="17 18">
    <name type="scientific">Calicophoron daubneyi</name>
    <name type="common">Rumen fluke</name>
    <name type="synonym">Paramphistomum daubneyi</name>
    <dbReference type="NCBI Taxonomy" id="300641"/>
    <lineage>
        <taxon>Eukaryota</taxon>
        <taxon>Metazoa</taxon>
        <taxon>Spiralia</taxon>
        <taxon>Lophotrochozoa</taxon>
        <taxon>Platyhelminthes</taxon>
        <taxon>Trematoda</taxon>
        <taxon>Digenea</taxon>
        <taxon>Plagiorchiida</taxon>
        <taxon>Pronocephalata</taxon>
        <taxon>Paramphistomoidea</taxon>
        <taxon>Paramphistomidae</taxon>
        <taxon>Calicophoron</taxon>
    </lineage>
</organism>
<evidence type="ECO:0000256" key="13">
    <source>
        <dbReference type="SAM" id="MobiDB-lite"/>
    </source>
</evidence>
<dbReference type="SMART" id="SM00220">
    <property type="entry name" value="S_TKc"/>
    <property type="match status" value="1"/>
</dbReference>
<evidence type="ECO:0000259" key="15">
    <source>
        <dbReference type="PROSITE" id="PS50011"/>
    </source>
</evidence>
<dbReference type="CDD" id="cd01241">
    <property type="entry name" value="PH_PKB"/>
    <property type="match status" value="1"/>
</dbReference>
<sequence length="615" mass="70722">MDLPVAQQQMLRGTEDCLDITVRISDMKVWGGFPSPPTGSTDKVPSSKKPTQEGRILPVDAPDAKDTCISSQIAVLQRVSPLPTPLDQSLLTQVLSGPFPSPDDKYSNPQSTTSQVSPYLTGMLERRPIFLPLTRKVVREGWLMKRGEHIKNWRRRFFKLREDGTFYGYKSQPKDDMAQPLNNFTVRDCQIICLNKPKPFTFLIRGLQWTNIVERLFFVETKAERTAWLNAIQDVANRLRSICEEPIPIYSMNLDDNVVLDIPSRPVKRYSMVDFRLLKVLGKGTFGKVILCQEKETGCFYAMKILKKSVLIEKEEIGHTMTENRVLQQCRHPFMTELRYSFTTPDRLCFVMEYVNGGELFFHLSRDRFFPEDRARFYAAEITLALGYLHTQNVVYRDLKLENLLLDKDGHIKIADFGLCKEEMYYGALTKTFCGTPEYLAPEVLLDNDYGRAVDWWGLGVVMYEMMCGRLPFYSSDHEILFELISQEEVVYPSTLSATSQDILSKLLIKDPTIRLGGGPRDVLEVMTHPFFYSIDWERLIRKDITPPWKPDVVDERDTKYIPEEFDSEEVALTPPGKSAPIQVLDGPYFEQFSFHGSRQSLNSHLSGFSFTDQF</sequence>
<evidence type="ECO:0000256" key="11">
    <source>
        <dbReference type="ARBA" id="ARBA00048679"/>
    </source>
</evidence>
<gene>
    <name evidence="17" type="ORF">CDAUBV1_LOCUS9958</name>
</gene>
<comment type="similarity">
    <text evidence="1">Belongs to the protein kinase superfamily. AGC Ser/Thr protein kinase family. RAC subfamily.</text>
</comment>
<evidence type="ECO:0000256" key="9">
    <source>
        <dbReference type="ARBA" id="ARBA00022840"/>
    </source>
</evidence>
<dbReference type="PROSITE" id="PS50011">
    <property type="entry name" value="PROTEIN_KINASE_DOM"/>
    <property type="match status" value="1"/>
</dbReference>
<dbReference type="Gene3D" id="1.10.510.10">
    <property type="entry name" value="Transferase(Phosphotransferase) domain 1"/>
    <property type="match status" value="1"/>
</dbReference>
<evidence type="ECO:0000256" key="10">
    <source>
        <dbReference type="ARBA" id="ARBA00047899"/>
    </source>
</evidence>
<dbReference type="FunFam" id="2.30.29.30:FF:000404">
    <property type="entry name" value="Non-specific serine/threonine protein kinase"/>
    <property type="match status" value="1"/>
</dbReference>
<dbReference type="GO" id="GO:0005524">
    <property type="term" value="F:ATP binding"/>
    <property type="evidence" value="ECO:0007669"/>
    <property type="project" value="UniProtKB-UniRule"/>
</dbReference>
<evidence type="ECO:0000256" key="1">
    <source>
        <dbReference type="ARBA" id="ARBA00006935"/>
    </source>
</evidence>
<comment type="caution">
    <text evidence="17">The sequence shown here is derived from an EMBL/GenBank/DDBJ whole genome shotgun (WGS) entry which is preliminary data.</text>
</comment>
<evidence type="ECO:0000256" key="5">
    <source>
        <dbReference type="ARBA" id="ARBA00022553"/>
    </source>
</evidence>
<dbReference type="InterPro" id="IPR008271">
    <property type="entry name" value="Ser/Thr_kinase_AS"/>
</dbReference>
<feature type="domain" description="AGC-kinase C-terminal" evidence="16">
    <location>
        <begin position="533"/>
        <end position="615"/>
    </location>
</feature>
<proteinExistence type="inferred from homology"/>
<dbReference type="InterPro" id="IPR017441">
    <property type="entry name" value="Protein_kinase_ATP_BS"/>
</dbReference>
<evidence type="ECO:0000256" key="12">
    <source>
        <dbReference type="PROSITE-ProRule" id="PRU10141"/>
    </source>
</evidence>
<dbReference type="InterPro" id="IPR000961">
    <property type="entry name" value="AGC-kinase_C"/>
</dbReference>
<dbReference type="InterPro" id="IPR001849">
    <property type="entry name" value="PH_domain"/>
</dbReference>
<evidence type="ECO:0000313" key="17">
    <source>
        <dbReference type="EMBL" id="CAL5135847.1"/>
    </source>
</evidence>
<dbReference type="InterPro" id="IPR011993">
    <property type="entry name" value="PH-like_dom_sf"/>
</dbReference>
<dbReference type="EC" id="2.7.11.1" evidence="2"/>
<dbReference type="FunFam" id="3.30.200.20:FF:000103">
    <property type="entry name" value="Protein kinase C"/>
    <property type="match status" value="1"/>
</dbReference>
<keyword evidence="4" id="KW-0723">Serine/threonine-protein kinase</keyword>
<dbReference type="InterPro" id="IPR000719">
    <property type="entry name" value="Prot_kinase_dom"/>
</dbReference>
<dbReference type="Pfam" id="PF00433">
    <property type="entry name" value="Pkinase_C"/>
    <property type="match status" value="1"/>
</dbReference>
<evidence type="ECO:0000313" key="18">
    <source>
        <dbReference type="Proteomes" id="UP001497525"/>
    </source>
</evidence>
<evidence type="ECO:0000256" key="8">
    <source>
        <dbReference type="ARBA" id="ARBA00022777"/>
    </source>
</evidence>
<keyword evidence="8" id="KW-0418">Kinase</keyword>
<evidence type="ECO:0000259" key="14">
    <source>
        <dbReference type="PROSITE" id="PS50003"/>
    </source>
</evidence>
<keyword evidence="3" id="KW-0217">Developmental protein</keyword>
<evidence type="ECO:0000256" key="3">
    <source>
        <dbReference type="ARBA" id="ARBA00022473"/>
    </source>
</evidence>
<feature type="region of interest" description="Disordered" evidence="13">
    <location>
        <begin position="93"/>
        <end position="115"/>
    </location>
</feature>
<protein>
    <recommendedName>
        <fullName evidence="2">non-specific serine/threonine protein kinase</fullName>
        <ecNumber evidence="2">2.7.11.1</ecNumber>
    </recommendedName>
</protein>
<comment type="catalytic activity">
    <reaction evidence="11">
        <text>L-seryl-[protein] + ATP = O-phospho-L-seryl-[protein] + ADP + H(+)</text>
        <dbReference type="Rhea" id="RHEA:17989"/>
        <dbReference type="Rhea" id="RHEA-COMP:9863"/>
        <dbReference type="Rhea" id="RHEA-COMP:11604"/>
        <dbReference type="ChEBI" id="CHEBI:15378"/>
        <dbReference type="ChEBI" id="CHEBI:29999"/>
        <dbReference type="ChEBI" id="CHEBI:30616"/>
        <dbReference type="ChEBI" id="CHEBI:83421"/>
        <dbReference type="ChEBI" id="CHEBI:456216"/>
        <dbReference type="EC" id="2.7.11.1"/>
    </reaction>
</comment>
<keyword evidence="7 12" id="KW-0547">Nucleotide-binding</keyword>
<dbReference type="EMBL" id="CAXLJL010000268">
    <property type="protein sequence ID" value="CAL5135847.1"/>
    <property type="molecule type" value="Genomic_DNA"/>
</dbReference>
<keyword evidence="9 12" id="KW-0067">ATP-binding</keyword>
<comment type="catalytic activity">
    <reaction evidence="10">
        <text>L-threonyl-[protein] + ATP = O-phospho-L-threonyl-[protein] + ADP + H(+)</text>
        <dbReference type="Rhea" id="RHEA:46608"/>
        <dbReference type="Rhea" id="RHEA-COMP:11060"/>
        <dbReference type="Rhea" id="RHEA-COMP:11605"/>
        <dbReference type="ChEBI" id="CHEBI:15378"/>
        <dbReference type="ChEBI" id="CHEBI:30013"/>
        <dbReference type="ChEBI" id="CHEBI:30616"/>
        <dbReference type="ChEBI" id="CHEBI:61977"/>
        <dbReference type="ChEBI" id="CHEBI:456216"/>
        <dbReference type="EC" id="2.7.11.1"/>
    </reaction>
</comment>
<evidence type="ECO:0000256" key="7">
    <source>
        <dbReference type="ARBA" id="ARBA00022741"/>
    </source>
</evidence>
<feature type="region of interest" description="Disordered" evidence="13">
    <location>
        <begin position="29"/>
        <end position="57"/>
    </location>
</feature>
<dbReference type="PROSITE" id="PS00107">
    <property type="entry name" value="PROTEIN_KINASE_ATP"/>
    <property type="match status" value="1"/>
</dbReference>
<dbReference type="PANTHER" id="PTHR24351">
    <property type="entry name" value="RIBOSOMAL PROTEIN S6 KINASE"/>
    <property type="match status" value="1"/>
</dbReference>
<dbReference type="GO" id="GO:0008582">
    <property type="term" value="P:regulation of synaptic assembly at neuromuscular junction"/>
    <property type="evidence" value="ECO:0007669"/>
    <property type="project" value="UniProtKB-ARBA"/>
</dbReference>
<dbReference type="CDD" id="cd05571">
    <property type="entry name" value="STKc_PKB"/>
    <property type="match status" value="1"/>
</dbReference>
<feature type="domain" description="PH" evidence="14">
    <location>
        <begin position="136"/>
        <end position="237"/>
    </location>
</feature>
<dbReference type="SMART" id="SM00133">
    <property type="entry name" value="S_TK_X"/>
    <property type="match status" value="1"/>
</dbReference>
<dbReference type="Pfam" id="PF00169">
    <property type="entry name" value="PH"/>
    <property type="match status" value="1"/>
</dbReference>
<dbReference type="SUPFAM" id="SSF50729">
    <property type="entry name" value="PH domain-like"/>
    <property type="match status" value="1"/>
</dbReference>
<keyword evidence="6" id="KW-0808">Transferase</keyword>
<evidence type="ECO:0000259" key="16">
    <source>
        <dbReference type="PROSITE" id="PS51285"/>
    </source>
</evidence>
<dbReference type="Proteomes" id="UP001497525">
    <property type="component" value="Unassembled WGS sequence"/>
</dbReference>
<dbReference type="FunFam" id="1.10.510.10:FF:000033">
    <property type="entry name" value="Non-specific serine/threonine protein kinase"/>
    <property type="match status" value="1"/>
</dbReference>
<dbReference type="AlphaFoldDB" id="A0AAV2TKC4"/>
<feature type="domain" description="Protein kinase" evidence="15">
    <location>
        <begin position="275"/>
        <end position="532"/>
    </location>
</feature>
<feature type="binding site" evidence="12">
    <location>
        <position position="304"/>
    </location>
    <ligand>
        <name>ATP</name>
        <dbReference type="ChEBI" id="CHEBI:30616"/>
    </ligand>
</feature>
<dbReference type="InterPro" id="IPR011009">
    <property type="entry name" value="Kinase-like_dom_sf"/>
</dbReference>
<dbReference type="PROSITE" id="PS50003">
    <property type="entry name" value="PH_DOMAIN"/>
    <property type="match status" value="1"/>
</dbReference>
<dbReference type="Pfam" id="PF00069">
    <property type="entry name" value="Pkinase"/>
    <property type="match status" value="1"/>
</dbReference>
<name>A0AAV2TKC4_CALDB</name>
<evidence type="ECO:0000256" key="2">
    <source>
        <dbReference type="ARBA" id="ARBA00012513"/>
    </source>
</evidence>
<evidence type="ECO:0000256" key="4">
    <source>
        <dbReference type="ARBA" id="ARBA00022527"/>
    </source>
</evidence>
<dbReference type="PROSITE" id="PS00108">
    <property type="entry name" value="PROTEIN_KINASE_ST"/>
    <property type="match status" value="1"/>
</dbReference>
<dbReference type="Gene3D" id="2.30.29.30">
    <property type="entry name" value="Pleckstrin-homology domain (PH domain)/Phosphotyrosine-binding domain (PTB)"/>
    <property type="match status" value="1"/>
</dbReference>
<dbReference type="PROSITE" id="PS51285">
    <property type="entry name" value="AGC_KINASE_CTER"/>
    <property type="match status" value="1"/>
</dbReference>
<dbReference type="GO" id="GO:0008286">
    <property type="term" value="P:insulin receptor signaling pathway"/>
    <property type="evidence" value="ECO:0007669"/>
    <property type="project" value="UniProtKB-ARBA"/>
</dbReference>
<reference evidence="17" key="1">
    <citation type="submission" date="2024-06" db="EMBL/GenBank/DDBJ databases">
        <authorList>
            <person name="Liu X."/>
            <person name="Lenzi L."/>
            <person name="Haldenby T S."/>
            <person name="Uol C."/>
        </authorList>
    </citation>
    <scope>NUCLEOTIDE SEQUENCE</scope>
</reference>
<dbReference type="SUPFAM" id="SSF56112">
    <property type="entry name" value="Protein kinase-like (PK-like)"/>
    <property type="match status" value="1"/>
</dbReference>
<dbReference type="SMART" id="SM00233">
    <property type="entry name" value="PH"/>
    <property type="match status" value="1"/>
</dbReference>
<dbReference type="GO" id="GO:0004674">
    <property type="term" value="F:protein serine/threonine kinase activity"/>
    <property type="evidence" value="ECO:0007669"/>
    <property type="project" value="UniProtKB-KW"/>
</dbReference>
<keyword evidence="5" id="KW-0597">Phosphoprotein</keyword>
<dbReference type="InterPro" id="IPR017892">
    <property type="entry name" value="Pkinase_C"/>
</dbReference>
<dbReference type="InterPro" id="IPR039026">
    <property type="entry name" value="PH_PKB"/>
</dbReference>
<dbReference type="Gene3D" id="3.30.200.20">
    <property type="entry name" value="Phosphorylase Kinase, domain 1"/>
    <property type="match status" value="1"/>
</dbReference>
<accession>A0AAV2TKC4</accession>
<evidence type="ECO:0000256" key="6">
    <source>
        <dbReference type="ARBA" id="ARBA00022679"/>
    </source>
</evidence>